<reference evidence="2 3" key="1">
    <citation type="submission" date="2019-03" db="EMBL/GenBank/DDBJ databases">
        <title>Draft Genome Sequence of Desulfosporosinus fructosivorans Strain 63.6F, Isolated from Marine Sediment in the Baltic Sea.</title>
        <authorList>
            <person name="Hausmann B."/>
            <person name="Vandieken V."/>
            <person name="Pjevac P."/>
            <person name="Schreck K."/>
            <person name="Herbold C.W."/>
            <person name="Loy A."/>
        </authorList>
    </citation>
    <scope>NUCLEOTIDE SEQUENCE [LARGE SCALE GENOMIC DNA]</scope>
    <source>
        <strain evidence="2 3">63.6F</strain>
    </source>
</reference>
<dbReference type="Gene3D" id="3.40.630.30">
    <property type="match status" value="1"/>
</dbReference>
<dbReference type="Proteomes" id="UP000298460">
    <property type="component" value="Unassembled WGS sequence"/>
</dbReference>
<dbReference type="OrthoDB" id="9795206at2"/>
<accession>A0A4Z0R7P4</accession>
<dbReference type="RefSeq" id="WP_135546133.1">
    <property type="nucleotide sequence ID" value="NZ_SPQQ01000003.1"/>
</dbReference>
<sequence>MPRLFGEEIMLREYKREDLKHIRKWVNDPEVVNNLSDIFLQPHTLDATEDFLNSVLKGTRQNTYCFVIADKESETYIGQIDLFNINWKNRYAEIGIVIGEEVNRGKGIGAEALRVLQEFAFNRLNMNRLEIKVHSYNTRAYQCYLKSGFIEEGRLRQIYYIHGSYFDTIVLSMLKNEFESKMQARPVVQQGVPVT</sequence>
<organism evidence="2 3">
    <name type="scientific">Desulfosporosinus fructosivorans</name>
    <dbReference type="NCBI Taxonomy" id="2018669"/>
    <lineage>
        <taxon>Bacteria</taxon>
        <taxon>Bacillati</taxon>
        <taxon>Bacillota</taxon>
        <taxon>Clostridia</taxon>
        <taxon>Eubacteriales</taxon>
        <taxon>Desulfitobacteriaceae</taxon>
        <taxon>Desulfosporosinus</taxon>
    </lineage>
</organism>
<evidence type="ECO:0000313" key="3">
    <source>
        <dbReference type="Proteomes" id="UP000298460"/>
    </source>
</evidence>
<proteinExistence type="predicted"/>
<dbReference type="EMBL" id="SPQQ01000003">
    <property type="protein sequence ID" value="TGE38153.1"/>
    <property type="molecule type" value="Genomic_DNA"/>
</dbReference>
<dbReference type="AlphaFoldDB" id="A0A4Z0R7P4"/>
<dbReference type="GO" id="GO:0016747">
    <property type="term" value="F:acyltransferase activity, transferring groups other than amino-acyl groups"/>
    <property type="evidence" value="ECO:0007669"/>
    <property type="project" value="InterPro"/>
</dbReference>
<dbReference type="InterPro" id="IPR000182">
    <property type="entry name" value="GNAT_dom"/>
</dbReference>
<dbReference type="SUPFAM" id="SSF55729">
    <property type="entry name" value="Acyl-CoA N-acyltransferases (Nat)"/>
    <property type="match status" value="1"/>
</dbReference>
<feature type="domain" description="N-acetyltransferase" evidence="1">
    <location>
        <begin position="9"/>
        <end position="176"/>
    </location>
</feature>
<dbReference type="InterPro" id="IPR016181">
    <property type="entry name" value="Acyl_CoA_acyltransferase"/>
</dbReference>
<keyword evidence="2" id="KW-0808">Transferase</keyword>
<dbReference type="PANTHER" id="PTHR43415:SF3">
    <property type="entry name" value="GNAT-FAMILY ACETYLTRANSFERASE"/>
    <property type="match status" value="1"/>
</dbReference>
<comment type="caution">
    <text evidence="2">The sequence shown here is derived from an EMBL/GenBank/DDBJ whole genome shotgun (WGS) entry which is preliminary data.</text>
</comment>
<dbReference type="PROSITE" id="PS51186">
    <property type="entry name" value="GNAT"/>
    <property type="match status" value="1"/>
</dbReference>
<name>A0A4Z0R7P4_9FIRM</name>
<dbReference type="PANTHER" id="PTHR43415">
    <property type="entry name" value="SPERMIDINE N(1)-ACETYLTRANSFERASE"/>
    <property type="match status" value="1"/>
</dbReference>
<gene>
    <name evidence="2" type="ORF">E4K67_09245</name>
</gene>
<protein>
    <submittedName>
        <fullName evidence="2">N-acetyltransferase</fullName>
    </submittedName>
</protein>
<evidence type="ECO:0000313" key="2">
    <source>
        <dbReference type="EMBL" id="TGE38153.1"/>
    </source>
</evidence>
<evidence type="ECO:0000259" key="1">
    <source>
        <dbReference type="PROSITE" id="PS51186"/>
    </source>
</evidence>
<dbReference type="Pfam" id="PF13302">
    <property type="entry name" value="Acetyltransf_3"/>
    <property type="match status" value="1"/>
</dbReference>
<keyword evidence="3" id="KW-1185">Reference proteome</keyword>